<feature type="compositionally biased region" description="Low complexity" evidence="13">
    <location>
        <begin position="1207"/>
        <end position="1222"/>
    </location>
</feature>
<dbReference type="STRING" id="1838286.Verru16b_00599"/>
<feature type="binding site" evidence="10">
    <location>
        <position position="846"/>
    </location>
    <ligand>
        <name>thiamine diphosphate</name>
        <dbReference type="ChEBI" id="CHEBI:58937"/>
    </ligand>
</feature>
<dbReference type="Pfam" id="PF01558">
    <property type="entry name" value="POR"/>
    <property type="match status" value="1"/>
</dbReference>
<evidence type="ECO:0000313" key="15">
    <source>
        <dbReference type="EMBL" id="AOS43552.1"/>
    </source>
</evidence>
<feature type="binding site" evidence="12">
    <location>
        <position position="771"/>
    </location>
    <ligand>
        <name>[4Fe-4S] cluster</name>
        <dbReference type="ChEBI" id="CHEBI:49883"/>
        <label>2</label>
    </ligand>
</feature>
<feature type="binding site" evidence="12">
    <location>
        <position position="712"/>
    </location>
    <ligand>
        <name>[4Fe-4S] cluster</name>
        <dbReference type="ChEBI" id="CHEBI:49883"/>
        <label>1</label>
    </ligand>
</feature>
<evidence type="ECO:0000256" key="13">
    <source>
        <dbReference type="SAM" id="MobiDB-lite"/>
    </source>
</evidence>
<dbReference type="Gene3D" id="4.10.780.10">
    <property type="entry name" value="Pyruvate-flavodoxin oxidoreductase, EKR domain"/>
    <property type="match status" value="1"/>
</dbReference>
<feature type="site" description="Important for catalytic activity" evidence="11">
    <location>
        <position position="1025"/>
    </location>
</feature>
<dbReference type="InterPro" id="IPR002880">
    <property type="entry name" value="Pyrv_Fd/Flavodoxin_OxRdtase_N"/>
</dbReference>
<dbReference type="SUPFAM" id="SSF52922">
    <property type="entry name" value="TK C-terminal domain-like"/>
    <property type="match status" value="1"/>
</dbReference>
<evidence type="ECO:0000256" key="11">
    <source>
        <dbReference type="PIRSR" id="PIRSR000159-2"/>
    </source>
</evidence>
<dbReference type="Pfam" id="PF12837">
    <property type="entry name" value="Fer4_6"/>
    <property type="match status" value="1"/>
</dbReference>
<feature type="site" description="Important for catalytic activity" evidence="11">
    <location>
        <position position="54"/>
    </location>
</feature>
<dbReference type="Gene3D" id="3.40.50.970">
    <property type="match status" value="2"/>
</dbReference>
<keyword evidence="16" id="KW-1185">Reference proteome</keyword>
<reference evidence="15 16" key="1">
    <citation type="submission" date="2016-06" db="EMBL/GenBank/DDBJ databases">
        <title>Three novel species with peptidoglycan cell walls form the new genus Lacunisphaera gen. nov. in the family Opitutaceae of the verrucomicrobial subdivision 4.</title>
        <authorList>
            <person name="Rast P."/>
            <person name="Gloeckner I."/>
            <person name="Jogler M."/>
            <person name="Boedeker C."/>
            <person name="Jeske O."/>
            <person name="Wiegand S."/>
            <person name="Reinhardt R."/>
            <person name="Schumann P."/>
            <person name="Rohde M."/>
            <person name="Spring S."/>
            <person name="Gloeckner F.O."/>
            <person name="Jogler C."/>
        </authorList>
    </citation>
    <scope>NUCLEOTIDE SEQUENCE [LARGE SCALE GENOMIC DNA]</scope>
    <source>
        <strain evidence="15 16">IG16b</strain>
    </source>
</reference>
<dbReference type="FunFam" id="3.40.50.920:FF:000007">
    <property type="entry name" value="Pyruvate:ferredoxin (Flavodoxin) oxidoreductase"/>
    <property type="match status" value="1"/>
</dbReference>
<dbReference type="EC" id="1.2.7.-" evidence="15"/>
<feature type="domain" description="4Fe-4S ferredoxin-type" evidence="14">
    <location>
        <begin position="759"/>
        <end position="789"/>
    </location>
</feature>
<evidence type="ECO:0000259" key="14">
    <source>
        <dbReference type="PROSITE" id="PS51379"/>
    </source>
</evidence>
<dbReference type="SUPFAM" id="SSF52518">
    <property type="entry name" value="Thiamin diphosphate-binding fold (THDP-binding)"/>
    <property type="match status" value="2"/>
</dbReference>
<keyword evidence="4 12" id="KW-0479">Metal-binding</keyword>
<organism evidence="15 16">
    <name type="scientific">Lacunisphaera limnophila</name>
    <dbReference type="NCBI Taxonomy" id="1838286"/>
    <lineage>
        <taxon>Bacteria</taxon>
        <taxon>Pseudomonadati</taxon>
        <taxon>Verrucomicrobiota</taxon>
        <taxon>Opitutia</taxon>
        <taxon>Opitutales</taxon>
        <taxon>Opitutaceae</taxon>
        <taxon>Lacunisphaera</taxon>
    </lineage>
</organism>
<evidence type="ECO:0000256" key="10">
    <source>
        <dbReference type="PIRSR" id="PIRSR000159-1"/>
    </source>
</evidence>
<feature type="binding site" evidence="10">
    <location>
        <position position="137"/>
    </location>
    <ligand>
        <name>pyruvate</name>
        <dbReference type="ChEBI" id="CHEBI:15361"/>
    </ligand>
</feature>
<dbReference type="PATRIC" id="fig|1838286.3.peg.606"/>
<dbReference type="PANTHER" id="PTHR32154:SF0">
    <property type="entry name" value="PYRUVATE-FLAVODOXIN OXIDOREDUCTASE-RELATED"/>
    <property type="match status" value="1"/>
</dbReference>
<comment type="similarity">
    <text evidence="1 9">Belongs to the pyruvate:ferredoxin/flavodoxin oxidoreductase family.</text>
</comment>
<dbReference type="FunFam" id="3.30.70.20:FF:000022">
    <property type="entry name" value="Pyruvate:ferredoxin (Flavodoxin) oxidoreductase"/>
    <property type="match status" value="1"/>
</dbReference>
<dbReference type="CDD" id="cd07034">
    <property type="entry name" value="TPP_PYR_PFOR_IOR-alpha_like"/>
    <property type="match status" value="1"/>
</dbReference>
<accession>A0A1D8ARP5</accession>
<feature type="domain" description="4Fe-4S ferredoxin-type" evidence="14">
    <location>
        <begin position="703"/>
        <end position="732"/>
    </location>
</feature>
<dbReference type="Gene3D" id="3.40.50.920">
    <property type="match status" value="1"/>
</dbReference>
<dbReference type="GO" id="GO:0006979">
    <property type="term" value="P:response to oxidative stress"/>
    <property type="evidence" value="ECO:0007669"/>
    <property type="project" value="TreeGrafter"/>
</dbReference>
<feature type="binding site" evidence="12">
    <location>
        <position position="1100"/>
    </location>
    <ligand>
        <name>[4Fe-4S] cluster</name>
        <dbReference type="ChEBI" id="CHEBI:49883"/>
        <label>3</label>
    </ligand>
</feature>
<keyword evidence="2 9" id="KW-0813">Transport</keyword>
<keyword evidence="3 12" id="KW-0004">4Fe-4S</keyword>
<dbReference type="NCBIfam" id="TIGR02176">
    <property type="entry name" value="pyruv_ox_red"/>
    <property type="match status" value="1"/>
</dbReference>
<feature type="binding site" evidence="12">
    <location>
        <position position="841"/>
    </location>
    <ligand>
        <name>[4Fe-4S] cluster</name>
        <dbReference type="ChEBI" id="CHEBI:49883"/>
        <label>3</label>
    </ligand>
</feature>
<evidence type="ECO:0000256" key="3">
    <source>
        <dbReference type="ARBA" id="ARBA00022485"/>
    </source>
</evidence>
<evidence type="ECO:0000256" key="9">
    <source>
        <dbReference type="PIRNR" id="PIRNR000159"/>
    </source>
</evidence>
<dbReference type="GO" id="GO:0022900">
    <property type="term" value="P:electron transport chain"/>
    <property type="evidence" value="ECO:0007669"/>
    <property type="project" value="InterPro"/>
</dbReference>
<dbReference type="PROSITE" id="PS51379">
    <property type="entry name" value="4FE4S_FER_2"/>
    <property type="match status" value="2"/>
</dbReference>
<feature type="binding site" evidence="12">
    <location>
        <position position="869"/>
    </location>
    <ligand>
        <name>[4Fe-4S] cluster</name>
        <dbReference type="ChEBI" id="CHEBI:49883"/>
        <label>3</label>
    </ligand>
</feature>
<feature type="site" description="Important for catalytic activity" evidence="11">
    <location>
        <position position="87"/>
    </location>
</feature>
<dbReference type="KEGG" id="obg:Verru16b_00599"/>
<dbReference type="GO" id="GO:0051539">
    <property type="term" value="F:4 iron, 4 sulfur cluster binding"/>
    <property type="evidence" value="ECO:0007669"/>
    <property type="project" value="UniProtKB-KW"/>
</dbReference>
<dbReference type="RefSeq" id="WP_069960890.1">
    <property type="nucleotide sequence ID" value="NZ_CP016094.1"/>
</dbReference>
<feature type="binding site" evidence="12">
    <location>
        <position position="778"/>
    </location>
    <ligand>
        <name>[4Fe-4S] cluster</name>
        <dbReference type="ChEBI" id="CHEBI:49883"/>
        <label>1</label>
    </ligand>
</feature>
<dbReference type="SUPFAM" id="SSF54862">
    <property type="entry name" value="4Fe-4S ferredoxins"/>
    <property type="match status" value="1"/>
</dbReference>
<dbReference type="Pfam" id="PF10371">
    <property type="entry name" value="EKR"/>
    <property type="match status" value="1"/>
</dbReference>
<dbReference type="AlphaFoldDB" id="A0A1D8ARP5"/>
<dbReference type="FunFam" id="3.40.920.10:FF:000001">
    <property type="entry name" value="Pyruvate:ferredoxin (Flavodoxin) oxidoreductase"/>
    <property type="match status" value="1"/>
</dbReference>
<dbReference type="InterPro" id="IPR017900">
    <property type="entry name" value="4Fe4S_Fe_S_CS"/>
</dbReference>
<dbReference type="EMBL" id="CP016094">
    <property type="protein sequence ID" value="AOS43552.1"/>
    <property type="molecule type" value="Genomic_DNA"/>
</dbReference>
<dbReference type="GO" id="GO:0005506">
    <property type="term" value="F:iron ion binding"/>
    <property type="evidence" value="ECO:0007669"/>
    <property type="project" value="InterPro"/>
</dbReference>
<evidence type="ECO:0000256" key="1">
    <source>
        <dbReference type="ARBA" id="ARBA00009032"/>
    </source>
</evidence>
<keyword evidence="6 9" id="KW-0560">Oxidoreductase</keyword>
<dbReference type="InterPro" id="IPR009014">
    <property type="entry name" value="Transketo_C/PFOR_II"/>
</dbReference>
<feature type="binding site" evidence="10">
    <location>
        <position position="54"/>
    </location>
    <ligand>
        <name>pyruvate</name>
        <dbReference type="ChEBI" id="CHEBI:15361"/>
    </ligand>
</feature>
<feature type="binding site" evidence="12">
    <location>
        <position position="768"/>
    </location>
    <ligand>
        <name>[4Fe-4S] cluster</name>
        <dbReference type="ChEBI" id="CHEBI:49883"/>
        <label>2</label>
    </ligand>
</feature>
<dbReference type="Gene3D" id="3.30.70.20">
    <property type="match status" value="1"/>
</dbReference>
<dbReference type="InterPro" id="IPR033412">
    <property type="entry name" value="PFOR_II"/>
</dbReference>
<dbReference type="GO" id="GO:0016903">
    <property type="term" value="F:oxidoreductase activity, acting on the aldehyde or oxo group of donors"/>
    <property type="evidence" value="ECO:0007669"/>
    <property type="project" value="InterPro"/>
</dbReference>
<dbReference type="PROSITE" id="PS00198">
    <property type="entry name" value="4FE4S_FER_1"/>
    <property type="match status" value="2"/>
</dbReference>
<feature type="binding site" evidence="10">
    <location>
        <begin position="1020"/>
        <end position="1025"/>
    </location>
    <ligand>
        <name>thiamine diphosphate</name>
        <dbReference type="ChEBI" id="CHEBI:58937"/>
    </ligand>
</feature>
<evidence type="ECO:0000256" key="2">
    <source>
        <dbReference type="ARBA" id="ARBA00022448"/>
    </source>
</evidence>
<dbReference type="InterPro" id="IPR019456">
    <property type="entry name" value="Pyrv-flavodox_OxRtase_EKR"/>
</dbReference>
<comment type="cofactor">
    <cofactor evidence="12">
        <name>[4Fe-4S] cluster</name>
        <dbReference type="ChEBI" id="CHEBI:49883"/>
    </cofactor>
    <text evidence="12">Binds 3 [4Fe-4S] clusters per subunit.</text>
</comment>
<dbReference type="CDD" id="cd03377">
    <property type="entry name" value="TPP_PFOR_PNO"/>
    <property type="match status" value="1"/>
</dbReference>
<feature type="binding site" evidence="10">
    <location>
        <position position="87"/>
    </location>
    <ligand>
        <name>thiamine diphosphate</name>
        <dbReference type="ChEBI" id="CHEBI:58937"/>
    </ligand>
</feature>
<evidence type="ECO:0000256" key="5">
    <source>
        <dbReference type="ARBA" id="ARBA00022982"/>
    </source>
</evidence>
<evidence type="ECO:0000256" key="4">
    <source>
        <dbReference type="ARBA" id="ARBA00022723"/>
    </source>
</evidence>
<dbReference type="InterPro" id="IPR017896">
    <property type="entry name" value="4Fe4S_Fe-S-bd"/>
</dbReference>
<dbReference type="InterPro" id="IPR037112">
    <property type="entry name" value="Pyrv-flavodox_OxR_EKR_sf"/>
</dbReference>
<proteinExistence type="inferred from homology"/>
<dbReference type="SMART" id="SM00890">
    <property type="entry name" value="EKR"/>
    <property type="match status" value="1"/>
</dbReference>
<dbReference type="Pfam" id="PF17147">
    <property type="entry name" value="PFOR_II"/>
    <property type="match status" value="1"/>
</dbReference>
<dbReference type="Proteomes" id="UP000095228">
    <property type="component" value="Chromosome"/>
</dbReference>
<dbReference type="InterPro" id="IPR002869">
    <property type="entry name" value="Pyrv_flavodox_OxRed_cen"/>
</dbReference>
<evidence type="ECO:0000256" key="6">
    <source>
        <dbReference type="ARBA" id="ARBA00023002"/>
    </source>
</evidence>
<feature type="binding site" evidence="12">
    <location>
        <position position="715"/>
    </location>
    <ligand>
        <name>[4Fe-4S] cluster</name>
        <dbReference type="ChEBI" id="CHEBI:49883"/>
        <label>1</label>
    </ligand>
</feature>
<evidence type="ECO:0000256" key="7">
    <source>
        <dbReference type="ARBA" id="ARBA00023004"/>
    </source>
</evidence>
<dbReference type="Pfam" id="PF02775">
    <property type="entry name" value="TPP_enzyme_C"/>
    <property type="match status" value="1"/>
</dbReference>
<dbReference type="InterPro" id="IPR019752">
    <property type="entry name" value="Pyrv/ketoisovalerate_OxRed_cat"/>
</dbReference>
<keyword evidence="15" id="KW-0670">Pyruvate</keyword>
<dbReference type="FunFam" id="3.40.50.970:FF:000012">
    <property type="entry name" value="Pyruvate:ferredoxin (Flavodoxin) oxidoreductase"/>
    <property type="match status" value="1"/>
</dbReference>
<dbReference type="InterPro" id="IPR011895">
    <property type="entry name" value="Pyrv_flavodox_OxRed"/>
</dbReference>
<dbReference type="InterPro" id="IPR029061">
    <property type="entry name" value="THDP-binding"/>
</dbReference>
<feature type="site" description="Important for catalytic activity" evidence="11">
    <location>
        <position position="137"/>
    </location>
</feature>
<name>A0A1D8ARP5_9BACT</name>
<protein>
    <submittedName>
        <fullName evidence="15">Pyruvate-flavodoxin oxidoreductase</fullName>
        <ecNumber evidence="15">1.2.7.-</ecNumber>
    </submittedName>
</protein>
<feature type="region of interest" description="Disordered" evidence="13">
    <location>
        <begin position="1191"/>
        <end position="1222"/>
    </location>
</feature>
<sequence>MALGNCCGGKRPHLRYADRVISPRPVTTATLDANEAVASVAYRLSELFAIYPITPSSPMGEWVDEWAAKHKTNLWGHVPEVVEMQSEGGAAGALHGALQSGALASSFTASQGLLLMIPNLYKIAGELHPFALHVTARALATHALSIFGDHSDVMACRGTGCAMLCSGSVQEAQDFALITHAATLATRVPFIHFFDGFRTSHEVGKIALLSDDDLRALLDERHIAAFRENALTPDRPSIRGTAQNPDVFFQAREACNPFHDRVAATVQDLFDEFAVRTGRAYKLFDYEGHPEAEQVIIVMGSGGETAAETAAWLNTHGRRTGVLRVRLYRPFDATALLAALPRTVRRIAVLDRTKEPGALAEPLHLDVATALLEAGRTDITLIGGRYGLGSKEFTPAMVRAVFDELKVENPRRRFTVGINDDVTRLSLTYGAEIDIEPAGTRRAVFYGLGADGTVGANKNSIKIIGEGTALNAQGYFVYDSKKSGAMTVSHLRFGPGAIRAPYLIDRAEFVAVHHFPFIEKLDVLKQAAPGATLLLNVATPPDKVWDRLPREVQEKVIALKLELHSIDAYAVARAAGMGGQINTVMQTCFFALSGVLPRDEAIAAIKYAIRKTYGRKGEAVVAKNEAAVDAALASLHRIAIPAAVTATLGRPPIVPAGAPDFVQRVTAVMLAGDGDSLPVSAFPPNGTWPVATARWEKRGIAQELPVWDADLCIQCNKCVLVCPHAAIRAGVCPIADMASAPATYKHAKLRSNDLPGYAYTIQVAGEDCTGCTLCAKVCPARDKSDLGRKALMMAPAAPIRDAERDNFDFFLKLPPAPAALLQDTVKGTQFREPLIEFSGACAGCGETPYLKLLTQLYGDRLYIANATGCSSIYGGNLPTTPYSVNAQGRGPAWSNSLFEDNAEYGLGMRAGVDQLVAQAWRLLDELAPSLPPAVVAGLKAADQSKETGIAVARGLLVDLEAALATINDSRARLLAQLAAYLVRKSVWIVGGDGWAYDIGFGGLDHVLASGRKVNILVLDTEVYSNTGGQRSKSTPLGAIAKFSAAGKDTEKKDLALIAASYGGVYVARVAFGAKDSQTVQAFIEAEAHPGPSLIIAYSHCIAHGYSMANGLDQQKLAVETGCWPLFRHNPSRAAEGKPVTVLDSAPPKHPLSTYTRNELRFQALHQSDPERARELAGRAQEAVTRRFAHYQHLAGEGAAPPTPPATPAAVVPPAAKPSTPAA</sequence>
<dbReference type="GO" id="GO:0030976">
    <property type="term" value="F:thiamine pyrophosphate binding"/>
    <property type="evidence" value="ECO:0007669"/>
    <property type="project" value="InterPro"/>
</dbReference>
<dbReference type="OrthoDB" id="9794954at2"/>
<dbReference type="InterPro" id="IPR050722">
    <property type="entry name" value="Pyruvate:ferred/Flavod_OxRd"/>
</dbReference>
<gene>
    <name evidence="15" type="primary">nifJ</name>
    <name evidence="15" type="ORF">Verru16b_00599</name>
</gene>
<keyword evidence="5 9" id="KW-0249">Electron transport</keyword>
<feature type="binding site" evidence="10">
    <location>
        <begin position="991"/>
        <end position="994"/>
    </location>
    <ligand>
        <name>thiamine diphosphate</name>
        <dbReference type="ChEBI" id="CHEBI:58937"/>
    </ligand>
</feature>
<dbReference type="SUPFAM" id="SSF53323">
    <property type="entry name" value="Pyruvate-ferredoxin oxidoreductase, PFOR, domain III"/>
    <property type="match status" value="1"/>
</dbReference>
<feature type="binding site" evidence="12">
    <location>
        <position position="718"/>
    </location>
    <ligand>
        <name>[4Fe-4S] cluster</name>
        <dbReference type="ChEBI" id="CHEBI:49883"/>
        <label>1</label>
    </ligand>
</feature>
<dbReference type="PANTHER" id="PTHR32154">
    <property type="entry name" value="PYRUVATE-FLAVODOXIN OXIDOREDUCTASE-RELATED"/>
    <property type="match status" value="1"/>
</dbReference>
<feature type="binding site" evidence="12">
    <location>
        <position position="722"/>
    </location>
    <ligand>
        <name>[4Fe-4S] cluster</name>
        <dbReference type="ChEBI" id="CHEBI:49883"/>
        <label>2</label>
    </ligand>
</feature>
<feature type="binding site" evidence="12">
    <location>
        <position position="844"/>
    </location>
    <ligand>
        <name>[4Fe-4S] cluster</name>
        <dbReference type="ChEBI" id="CHEBI:49883"/>
        <label>3</label>
    </ligand>
</feature>
<keyword evidence="8 12" id="KW-0411">Iron-sulfur</keyword>
<dbReference type="GO" id="GO:0044281">
    <property type="term" value="P:small molecule metabolic process"/>
    <property type="evidence" value="ECO:0007669"/>
    <property type="project" value="UniProtKB-ARBA"/>
</dbReference>
<evidence type="ECO:0000313" key="16">
    <source>
        <dbReference type="Proteomes" id="UP000095228"/>
    </source>
</evidence>
<evidence type="ECO:0000256" key="8">
    <source>
        <dbReference type="ARBA" id="ARBA00023014"/>
    </source>
</evidence>
<dbReference type="Gene3D" id="3.40.920.10">
    <property type="entry name" value="Pyruvate-ferredoxin oxidoreductase, PFOR, domain III"/>
    <property type="match status" value="1"/>
</dbReference>
<feature type="binding site" evidence="12">
    <location>
        <position position="774"/>
    </location>
    <ligand>
        <name>[4Fe-4S] cluster</name>
        <dbReference type="ChEBI" id="CHEBI:49883"/>
        <label>2</label>
    </ligand>
</feature>
<dbReference type="InterPro" id="IPR011766">
    <property type="entry name" value="TPP_enzyme_TPP-bd"/>
</dbReference>
<feature type="binding site" evidence="10">
    <location>
        <position position="869"/>
    </location>
    <ligand>
        <name>thiamine diphosphate</name>
        <dbReference type="ChEBI" id="CHEBI:58937"/>
    </ligand>
</feature>
<dbReference type="PIRSF" id="PIRSF000159">
    <property type="entry name" value="NifJ"/>
    <property type="match status" value="1"/>
</dbReference>
<keyword evidence="7 12" id="KW-0408">Iron</keyword>
<evidence type="ECO:0000256" key="12">
    <source>
        <dbReference type="PIRSR" id="PIRSR000159-50"/>
    </source>
</evidence>
<dbReference type="Pfam" id="PF01855">
    <property type="entry name" value="POR_N"/>
    <property type="match status" value="1"/>
</dbReference>